<feature type="signal peptide" evidence="1">
    <location>
        <begin position="1"/>
        <end position="24"/>
    </location>
</feature>
<dbReference type="RefSeq" id="WP_378242946.1">
    <property type="nucleotide sequence ID" value="NZ_JBHSKF010000001.1"/>
</dbReference>
<gene>
    <name evidence="3" type="ORF">ACFPM7_01595</name>
</gene>
<accession>A0ABW0EEB3</accession>
<sequence>MKKVVAGVAVVGVAAGLLSGCGLATREFSDSDTGIGSEVRSVRLVQEGGSVVVRAGEVASVRRTVRYLDDKPGATHRVEGDALVLEGCGQDNCWIDYEVVVPAGFALAGDVTSGNVTVEGAGSVEVRSSSGDVTVRGVSGGVSVEATSGRIELVNVGENASVQVTSGDVGVRGVRGDATVRSSSGAVTVTGAGGRVDVEATSGDVAIDAAEVVDVTATATSGTLDITVPRARYRVAVEADSGEIDNAVGNDPAGQAALKLSASSGDVTVRYA</sequence>
<evidence type="ECO:0000256" key="1">
    <source>
        <dbReference type="SAM" id="SignalP"/>
    </source>
</evidence>
<comment type="caution">
    <text evidence="3">The sequence shown here is derived from an EMBL/GenBank/DDBJ whole genome shotgun (WGS) entry which is preliminary data.</text>
</comment>
<dbReference type="PROSITE" id="PS51257">
    <property type="entry name" value="PROKAR_LIPOPROTEIN"/>
    <property type="match status" value="1"/>
</dbReference>
<evidence type="ECO:0000313" key="3">
    <source>
        <dbReference type="EMBL" id="MFC5285732.1"/>
    </source>
</evidence>
<keyword evidence="1" id="KW-0732">Signal</keyword>
<proteinExistence type="predicted"/>
<organism evidence="3 4">
    <name type="scientific">Actinokineospora guangxiensis</name>
    <dbReference type="NCBI Taxonomy" id="1490288"/>
    <lineage>
        <taxon>Bacteria</taxon>
        <taxon>Bacillati</taxon>
        <taxon>Actinomycetota</taxon>
        <taxon>Actinomycetes</taxon>
        <taxon>Pseudonocardiales</taxon>
        <taxon>Pseudonocardiaceae</taxon>
        <taxon>Actinokineospora</taxon>
    </lineage>
</organism>
<evidence type="ECO:0000313" key="4">
    <source>
        <dbReference type="Proteomes" id="UP001596157"/>
    </source>
</evidence>
<feature type="domain" description="DUF4097" evidence="2">
    <location>
        <begin position="112"/>
        <end position="269"/>
    </location>
</feature>
<dbReference type="Pfam" id="PF13349">
    <property type="entry name" value="DUF4097"/>
    <property type="match status" value="1"/>
</dbReference>
<protein>
    <submittedName>
        <fullName evidence="3">DUF4097 domain-containing protein</fullName>
    </submittedName>
</protein>
<dbReference type="InterPro" id="IPR025164">
    <property type="entry name" value="Toastrack_DUF4097"/>
</dbReference>
<name>A0ABW0EEB3_9PSEU</name>
<feature type="chain" id="PRO_5046321066" evidence="1">
    <location>
        <begin position="25"/>
        <end position="272"/>
    </location>
</feature>
<dbReference type="Proteomes" id="UP001596157">
    <property type="component" value="Unassembled WGS sequence"/>
</dbReference>
<reference evidence="4" key="1">
    <citation type="journal article" date="2019" name="Int. J. Syst. Evol. Microbiol.">
        <title>The Global Catalogue of Microorganisms (GCM) 10K type strain sequencing project: providing services to taxonomists for standard genome sequencing and annotation.</title>
        <authorList>
            <consortium name="The Broad Institute Genomics Platform"/>
            <consortium name="The Broad Institute Genome Sequencing Center for Infectious Disease"/>
            <person name="Wu L."/>
            <person name="Ma J."/>
        </authorList>
    </citation>
    <scope>NUCLEOTIDE SEQUENCE [LARGE SCALE GENOMIC DNA]</scope>
    <source>
        <strain evidence="4">CCUG 59778</strain>
    </source>
</reference>
<dbReference type="EMBL" id="JBHSKF010000001">
    <property type="protein sequence ID" value="MFC5285732.1"/>
    <property type="molecule type" value="Genomic_DNA"/>
</dbReference>
<keyword evidence="4" id="KW-1185">Reference proteome</keyword>
<evidence type="ECO:0000259" key="2">
    <source>
        <dbReference type="Pfam" id="PF13349"/>
    </source>
</evidence>